<organism evidence="1">
    <name type="scientific">Candidatus Kentrum sp. FW</name>
    <dbReference type="NCBI Taxonomy" id="2126338"/>
    <lineage>
        <taxon>Bacteria</taxon>
        <taxon>Pseudomonadati</taxon>
        <taxon>Pseudomonadota</taxon>
        <taxon>Gammaproteobacteria</taxon>
        <taxon>Candidatus Kentrum</taxon>
    </lineage>
</organism>
<gene>
    <name evidence="1" type="ORF">BECKFW1821A_GA0114235_101030</name>
</gene>
<name>A0A450S1P5_9GAMM</name>
<protein>
    <submittedName>
        <fullName evidence="1">Uncharacterized protein</fullName>
    </submittedName>
</protein>
<proteinExistence type="predicted"/>
<dbReference type="EMBL" id="CAADEW010000010">
    <property type="protein sequence ID" value="VFJ45568.1"/>
    <property type="molecule type" value="Genomic_DNA"/>
</dbReference>
<sequence>MRYDCRVLDRSLARSADTTQSTNQQLTLDAISEHVRAHIGEWLAERSSPARPNPVYEIESRERMIHLEEELKSQRELMKQGFELMEKRLSVMSEENNRRFDAIDGRFERP</sequence>
<dbReference type="AlphaFoldDB" id="A0A450S1P5"/>
<reference evidence="1" key="1">
    <citation type="submission" date="2019-02" db="EMBL/GenBank/DDBJ databases">
        <authorList>
            <person name="Gruber-Vodicka R. H."/>
            <person name="Seah K. B. B."/>
        </authorList>
    </citation>
    <scope>NUCLEOTIDE SEQUENCE</scope>
    <source>
        <strain evidence="1">BECK_BZ15</strain>
    </source>
</reference>
<evidence type="ECO:0000313" key="1">
    <source>
        <dbReference type="EMBL" id="VFJ45568.1"/>
    </source>
</evidence>
<accession>A0A450S1P5</accession>